<dbReference type="Gene3D" id="1.10.10.1710">
    <property type="entry name" value="Deoxyribodipyrimidine photolyase-related"/>
    <property type="match status" value="1"/>
</dbReference>
<dbReference type="Pfam" id="PF04244">
    <property type="entry name" value="DPRP"/>
    <property type="match status" value="1"/>
</dbReference>
<dbReference type="InterPro" id="IPR036134">
    <property type="entry name" value="Crypto/Photolyase_FAD-like_sf"/>
</dbReference>
<dbReference type="EMBL" id="PIQH01000011">
    <property type="protein sequence ID" value="RUO78187.1"/>
    <property type="molecule type" value="Genomic_DNA"/>
</dbReference>
<dbReference type="Gene3D" id="1.25.40.80">
    <property type="match status" value="1"/>
</dbReference>
<sequence>MAKSAEVHTLRLILGDQLNAQHSWFKSKDDGVLYVMMEIRQETDYVLHHQQKLLAFFTAMENFSQALRQAGHRVHYQYLTDTDNQQSIGKNLQALLGQYPNAQLQCQLADEYRVDHYLRSWAGEQNISIEWFDSEHFLTPRDALKRYFPDSDNYLMENFYRQVRRQFDILMEADKPLGGRWNFDAENRKKIAANADIPQPLLFANNAEAAAERLRKAEVKHFGAADSSALLWPVNRKQSRELLQYFCRHCLANFGRYQDTMTEQSWSLYHSRLSFALNSKMLSPLEVVNTAIEHWHDNSAINLAQIEGFVRQIIGWREFIRAMYWHHMPDYQKQNFFNHTRPLPHYFWDADTKMQCLKRAISQSLEYAYAHHIQRLMVTGNFALIAGIDPDPLDDWYLGIYIDALQWVELPNTRGMSQFADGGLLATKPYAASSNYIQKMGHYCNNCYYQQRQKVGAKACPFNSLYWHFIHRHRPALQSNHRMSMMYSVWDKKTDDERQQLLDQAERYLQQLDDL</sequence>
<dbReference type="AlphaFoldDB" id="A0A432ZJJ7"/>
<reference evidence="1 2" key="1">
    <citation type="journal article" date="2011" name="Front. Microbiol.">
        <title>Genomic signatures of strain selection and enhancement in Bacillus atrophaeus var. globigii, a historical biowarfare simulant.</title>
        <authorList>
            <person name="Gibbons H.S."/>
            <person name="Broomall S.M."/>
            <person name="McNew L.A."/>
            <person name="Daligault H."/>
            <person name="Chapman C."/>
            <person name="Bruce D."/>
            <person name="Karavis M."/>
            <person name="Krepps M."/>
            <person name="McGregor P.A."/>
            <person name="Hong C."/>
            <person name="Park K.H."/>
            <person name="Akmal A."/>
            <person name="Feldman A."/>
            <person name="Lin J.S."/>
            <person name="Chang W.E."/>
            <person name="Higgs B.W."/>
            <person name="Demirev P."/>
            <person name="Lindquist J."/>
            <person name="Liem A."/>
            <person name="Fochler E."/>
            <person name="Read T.D."/>
            <person name="Tapia R."/>
            <person name="Johnson S."/>
            <person name="Bishop-Lilly K.A."/>
            <person name="Detter C."/>
            <person name="Han C."/>
            <person name="Sozhamannan S."/>
            <person name="Rosenzweig C.N."/>
            <person name="Skowronski E.W."/>
        </authorList>
    </citation>
    <scope>NUCLEOTIDE SEQUENCE [LARGE SCALE GENOMIC DNA]</scope>
    <source>
        <strain evidence="1 2">CC-PW-9</strain>
    </source>
</reference>
<proteinExistence type="predicted"/>
<name>A0A432ZJJ7_9GAMM</name>
<dbReference type="InterPro" id="IPR052551">
    <property type="entry name" value="UV-DNA_repair_photolyase"/>
</dbReference>
<dbReference type="InterPro" id="IPR007357">
    <property type="entry name" value="PhrB-like"/>
</dbReference>
<dbReference type="InterPro" id="IPR014729">
    <property type="entry name" value="Rossmann-like_a/b/a_fold"/>
</dbReference>
<dbReference type="PANTHER" id="PTHR38657:SF1">
    <property type="entry name" value="SLR1343 PROTEIN"/>
    <property type="match status" value="1"/>
</dbReference>
<dbReference type="OrthoDB" id="5288100at2"/>
<keyword evidence="1" id="KW-0456">Lyase</keyword>
<dbReference type="Proteomes" id="UP000287996">
    <property type="component" value="Unassembled WGS sequence"/>
</dbReference>
<dbReference type="PANTHER" id="PTHR38657">
    <property type="entry name" value="SLR1343 PROTEIN"/>
    <property type="match status" value="1"/>
</dbReference>
<dbReference type="RefSeq" id="WP_126842623.1">
    <property type="nucleotide sequence ID" value="NZ_PIQH01000011.1"/>
</dbReference>
<accession>A0A432ZJJ7</accession>
<dbReference type="GO" id="GO:0016829">
    <property type="term" value="F:lyase activity"/>
    <property type="evidence" value="ECO:0007669"/>
    <property type="project" value="UniProtKB-KW"/>
</dbReference>
<dbReference type="Gene3D" id="1.10.579.10">
    <property type="entry name" value="DNA Cyclobutane Dipyrimidine Photolyase, subunit A, domain 3"/>
    <property type="match status" value="1"/>
</dbReference>
<dbReference type="Gene3D" id="3.40.50.620">
    <property type="entry name" value="HUPs"/>
    <property type="match status" value="1"/>
</dbReference>
<organism evidence="1 2">
    <name type="scientific">Idiomarina tyrosinivorans</name>
    <dbReference type="NCBI Taxonomy" id="1445662"/>
    <lineage>
        <taxon>Bacteria</taxon>
        <taxon>Pseudomonadati</taxon>
        <taxon>Pseudomonadota</taxon>
        <taxon>Gammaproteobacteria</taxon>
        <taxon>Alteromonadales</taxon>
        <taxon>Idiomarinaceae</taxon>
        <taxon>Idiomarina</taxon>
    </lineage>
</organism>
<gene>
    <name evidence="1" type="ORF">CWI84_10910</name>
</gene>
<evidence type="ECO:0000313" key="1">
    <source>
        <dbReference type="EMBL" id="RUO78187.1"/>
    </source>
</evidence>
<comment type="caution">
    <text evidence="1">The sequence shown here is derived from an EMBL/GenBank/DDBJ whole genome shotgun (WGS) entry which is preliminary data.</text>
</comment>
<evidence type="ECO:0000313" key="2">
    <source>
        <dbReference type="Proteomes" id="UP000287996"/>
    </source>
</evidence>
<dbReference type="SUPFAM" id="SSF48173">
    <property type="entry name" value="Cryptochrome/photolyase FAD-binding domain"/>
    <property type="match status" value="1"/>
</dbReference>
<protein>
    <submittedName>
        <fullName evidence="1">Cryptochrome/photolyase family protein</fullName>
    </submittedName>
</protein>
<keyword evidence="2" id="KW-1185">Reference proteome</keyword>